<evidence type="ECO:0000313" key="9">
    <source>
        <dbReference type="EMBL" id="KAF9600272.1"/>
    </source>
</evidence>
<dbReference type="InterPro" id="IPR058943">
    <property type="entry name" value="GT-1/4_C"/>
</dbReference>
<protein>
    <recommendedName>
        <fullName evidence="8">Myb-like domain-containing protein</fullName>
    </recommendedName>
</protein>
<name>A0A835HL16_9MAGN</name>
<dbReference type="GO" id="GO:0003677">
    <property type="term" value="F:DNA binding"/>
    <property type="evidence" value="ECO:0007669"/>
    <property type="project" value="UniProtKB-KW"/>
</dbReference>
<accession>A0A835HL16</accession>
<keyword evidence="5" id="KW-0804">Transcription</keyword>
<dbReference type="CDD" id="cd12203">
    <property type="entry name" value="GT1"/>
    <property type="match status" value="1"/>
</dbReference>
<keyword evidence="2" id="KW-0597">Phosphoprotein</keyword>
<dbReference type="Gene3D" id="1.10.10.60">
    <property type="entry name" value="Homeodomain-like"/>
    <property type="match status" value="1"/>
</dbReference>
<gene>
    <name evidence="9" type="ORF">IFM89_005858</name>
</gene>
<sequence length="768" mass="85991">MYLSSEKPTPIDFYKEEGSTRDMMLEVLSNSTLQHIQQQQQQMLLERDSTTSGDGEDHEIKAPKKRAETWIQDETRCLLSLRREMDRLFNTSKSNKHLWEQISSKMRDKGFDRSPTMCTDKWRNLLKEFKKAKHQERGSGSGKIAYYKELEELLRERLKNGPCKTSKLDSFAHFSERVPDDANMPFGPVEARAASVMETRTAKSWLARASGRSTLNLESRLDHEGHPLAIAATDGVAASGVPPWNWRDTNGNAFGSLEDSNYLPSAVDQFEGENFRGLSAIRQNGRAKFIQLLVLLDADQERPKLCAFRLNCSHGATQPNRQAGTGDNHENDQGNLTLRSWVAGKPRILVRSNNTVLNSPWWSVSVVCSSNGGLPDWSRKRRWRGLQKAAEKEKLLSGGGVPSVSVDTSDLSRPPGFGNFEVGATHNLNFELPLAVKRTLYDTAATSDLIRPPGFGIFETAVMDVPSSSRTGQGDSDVKNLFPEHVNAADSTGPLLSGVHEPHSGLVMEPSSPRFTSVGPNVVENSGPATAHIRRKRVHGDLGNRKDWAGPWGVAPWSNKFCWRMGIFRPYKSRGRSKSKLDQEKGKRVTSDPGPRGDGNSYVGRVITVKWEDFTRKIGIDGTADAIKEAIKSAFRLRTRRAFWLEDEVGIVRCLDRDMPLGAYTLHLDEGNCNLILSMSISFTTLHRALIVNPQPSGITIKICLYDDADRIVVRTEENTLYTEDDFRDFLTRRGWTGLRELSGFRSVDTLDELRSGAMYQCVRMLGD</sequence>
<evidence type="ECO:0000256" key="3">
    <source>
        <dbReference type="ARBA" id="ARBA00023015"/>
    </source>
</evidence>
<dbReference type="SMART" id="SM00717">
    <property type="entry name" value="SANT"/>
    <property type="match status" value="1"/>
</dbReference>
<evidence type="ECO:0000256" key="4">
    <source>
        <dbReference type="ARBA" id="ARBA00023125"/>
    </source>
</evidence>
<keyword evidence="4" id="KW-0238">DNA-binding</keyword>
<evidence type="ECO:0000256" key="5">
    <source>
        <dbReference type="ARBA" id="ARBA00023163"/>
    </source>
</evidence>
<keyword evidence="10" id="KW-1185">Reference proteome</keyword>
<organism evidence="9 10">
    <name type="scientific">Coptis chinensis</name>
    <dbReference type="NCBI Taxonomy" id="261450"/>
    <lineage>
        <taxon>Eukaryota</taxon>
        <taxon>Viridiplantae</taxon>
        <taxon>Streptophyta</taxon>
        <taxon>Embryophyta</taxon>
        <taxon>Tracheophyta</taxon>
        <taxon>Spermatophyta</taxon>
        <taxon>Magnoliopsida</taxon>
        <taxon>Ranunculales</taxon>
        <taxon>Ranunculaceae</taxon>
        <taxon>Coptidoideae</taxon>
        <taxon>Coptis</taxon>
    </lineage>
</organism>
<proteinExistence type="predicted"/>
<dbReference type="GO" id="GO:0005634">
    <property type="term" value="C:nucleus"/>
    <property type="evidence" value="ECO:0007669"/>
    <property type="project" value="UniProtKB-SubCell"/>
</dbReference>
<dbReference type="PANTHER" id="PTHR21654:SF112">
    <property type="entry name" value="HOMEODOMAIN-LIKE SUPERFAMILY PROTEIN-RELATED"/>
    <property type="match status" value="1"/>
</dbReference>
<dbReference type="Pfam" id="PF13837">
    <property type="entry name" value="Myb_DNA-bind_4"/>
    <property type="match status" value="1"/>
</dbReference>
<comment type="caution">
    <text evidence="9">The sequence shown here is derived from an EMBL/GenBank/DDBJ whole genome shotgun (WGS) entry which is preliminary data.</text>
</comment>
<keyword evidence="6" id="KW-0539">Nucleus</keyword>
<evidence type="ECO:0000256" key="1">
    <source>
        <dbReference type="ARBA" id="ARBA00004123"/>
    </source>
</evidence>
<dbReference type="AlphaFoldDB" id="A0A835HL16"/>
<feature type="domain" description="Myb-like" evidence="8">
    <location>
        <begin position="62"/>
        <end position="126"/>
    </location>
</feature>
<dbReference type="Proteomes" id="UP000631114">
    <property type="component" value="Unassembled WGS sequence"/>
</dbReference>
<dbReference type="FunFam" id="1.10.10.60:FF:000162">
    <property type="entry name" value="trihelix transcription factor GT-1"/>
    <property type="match status" value="1"/>
</dbReference>
<evidence type="ECO:0000256" key="2">
    <source>
        <dbReference type="ARBA" id="ARBA00022553"/>
    </source>
</evidence>
<dbReference type="InterPro" id="IPR044822">
    <property type="entry name" value="Myb_DNA-bind_4"/>
</dbReference>
<feature type="compositionally biased region" description="Basic and acidic residues" evidence="7">
    <location>
        <begin position="579"/>
        <end position="590"/>
    </location>
</feature>
<evidence type="ECO:0000256" key="6">
    <source>
        <dbReference type="ARBA" id="ARBA00023242"/>
    </source>
</evidence>
<evidence type="ECO:0000256" key="7">
    <source>
        <dbReference type="SAM" id="MobiDB-lite"/>
    </source>
</evidence>
<dbReference type="PANTHER" id="PTHR21654">
    <property type="entry name" value="FI21293P1"/>
    <property type="match status" value="1"/>
</dbReference>
<dbReference type="InterPro" id="IPR001005">
    <property type="entry name" value="SANT/Myb"/>
</dbReference>
<feature type="region of interest" description="Disordered" evidence="7">
    <location>
        <begin position="574"/>
        <end position="601"/>
    </location>
</feature>
<dbReference type="Pfam" id="PF26214">
    <property type="entry name" value="Ubiquitin_GT-1"/>
    <property type="match status" value="2"/>
</dbReference>
<reference evidence="9 10" key="1">
    <citation type="submission" date="2020-10" db="EMBL/GenBank/DDBJ databases">
        <title>The Coptis chinensis genome and diversification of protoberbering-type alkaloids.</title>
        <authorList>
            <person name="Wang B."/>
            <person name="Shu S."/>
            <person name="Song C."/>
            <person name="Liu Y."/>
        </authorList>
    </citation>
    <scope>NUCLEOTIDE SEQUENCE [LARGE SCALE GENOMIC DNA]</scope>
    <source>
        <strain evidence="9">HL-2020</strain>
        <tissue evidence="9">Leaf</tissue>
    </source>
</reference>
<evidence type="ECO:0000259" key="8">
    <source>
        <dbReference type="PROSITE" id="PS50090"/>
    </source>
</evidence>
<dbReference type="GO" id="GO:0006355">
    <property type="term" value="P:regulation of DNA-templated transcription"/>
    <property type="evidence" value="ECO:0007669"/>
    <property type="project" value="UniProtKB-ARBA"/>
</dbReference>
<dbReference type="PROSITE" id="PS50090">
    <property type="entry name" value="MYB_LIKE"/>
    <property type="match status" value="1"/>
</dbReference>
<dbReference type="OrthoDB" id="691673at2759"/>
<dbReference type="EMBL" id="JADFTS010000006">
    <property type="protein sequence ID" value="KAF9600272.1"/>
    <property type="molecule type" value="Genomic_DNA"/>
</dbReference>
<evidence type="ECO:0000313" key="10">
    <source>
        <dbReference type="Proteomes" id="UP000631114"/>
    </source>
</evidence>
<comment type="subcellular location">
    <subcellularLocation>
        <location evidence="1">Nucleus</location>
    </subcellularLocation>
</comment>
<feature type="region of interest" description="Disordered" evidence="7">
    <location>
        <begin position="39"/>
        <end position="66"/>
    </location>
</feature>
<keyword evidence="3" id="KW-0805">Transcription regulation</keyword>